<dbReference type="CDD" id="cd00107">
    <property type="entry name" value="Knot1"/>
    <property type="match status" value="1"/>
</dbReference>
<evidence type="ECO:0000256" key="4">
    <source>
        <dbReference type="ARBA" id="ARBA00023157"/>
    </source>
</evidence>
<proteinExistence type="predicted"/>
<dbReference type="GO" id="GO:0005576">
    <property type="term" value="C:extracellular region"/>
    <property type="evidence" value="ECO:0007669"/>
    <property type="project" value="UniProtKB-SubCell"/>
</dbReference>
<dbReference type="AlphaFoldDB" id="A0AAP0GG92"/>
<dbReference type="PANTHER" id="PTHR33147:SF133">
    <property type="entry name" value="DEFENSIN-LIKE PROTEIN 6-RELATED"/>
    <property type="match status" value="1"/>
</dbReference>
<feature type="signal peptide" evidence="5">
    <location>
        <begin position="1"/>
        <end position="24"/>
    </location>
</feature>
<dbReference type="GO" id="GO:0006952">
    <property type="term" value="P:defense response"/>
    <property type="evidence" value="ECO:0007669"/>
    <property type="project" value="InterPro"/>
</dbReference>
<dbReference type="InterPro" id="IPR036574">
    <property type="entry name" value="Scorpion_toxin-like_sf"/>
</dbReference>
<sequence length="87" mass="9667">MSMKKSSSIFLLILLLLSIRFEEEERSSSSSIMMMMVVEARTCESQSHGFKGRCVSHNNCGLVCRNEGFTGGTCRGARGRCFCTKNC</sequence>
<evidence type="ECO:0000313" key="7">
    <source>
        <dbReference type="EMBL" id="KAK9048043.1"/>
    </source>
</evidence>
<keyword evidence="2" id="KW-0964">Secreted</keyword>
<dbReference type="PROSITE" id="PS00940">
    <property type="entry name" value="GAMMA_THIONIN"/>
    <property type="match status" value="1"/>
</dbReference>
<dbReference type="PRINTS" id="PR00288">
    <property type="entry name" value="PUROTHIONIN"/>
</dbReference>
<evidence type="ECO:0000256" key="2">
    <source>
        <dbReference type="ARBA" id="ARBA00022525"/>
    </source>
</evidence>
<keyword evidence="8" id="KW-1185">Reference proteome</keyword>
<keyword evidence="4" id="KW-1015">Disulfide bond</keyword>
<evidence type="ECO:0000313" key="8">
    <source>
        <dbReference type="Proteomes" id="UP001408789"/>
    </source>
</evidence>
<organism evidence="7 8">
    <name type="scientific">Deinandra increscens subsp. villosa</name>
    <dbReference type="NCBI Taxonomy" id="3103831"/>
    <lineage>
        <taxon>Eukaryota</taxon>
        <taxon>Viridiplantae</taxon>
        <taxon>Streptophyta</taxon>
        <taxon>Embryophyta</taxon>
        <taxon>Tracheophyta</taxon>
        <taxon>Spermatophyta</taxon>
        <taxon>Magnoliopsida</taxon>
        <taxon>eudicotyledons</taxon>
        <taxon>Gunneridae</taxon>
        <taxon>Pentapetalae</taxon>
        <taxon>asterids</taxon>
        <taxon>campanulids</taxon>
        <taxon>Asterales</taxon>
        <taxon>Asteraceae</taxon>
        <taxon>Asteroideae</taxon>
        <taxon>Heliantheae alliance</taxon>
        <taxon>Madieae</taxon>
        <taxon>Madiinae</taxon>
        <taxon>Deinandra</taxon>
    </lineage>
</organism>
<dbReference type="Gene3D" id="3.30.30.10">
    <property type="entry name" value="Knottin, scorpion toxin-like"/>
    <property type="match status" value="1"/>
</dbReference>
<dbReference type="Pfam" id="PF00304">
    <property type="entry name" value="Gamma-thionin"/>
    <property type="match status" value="1"/>
</dbReference>
<evidence type="ECO:0000256" key="1">
    <source>
        <dbReference type="ARBA" id="ARBA00004613"/>
    </source>
</evidence>
<protein>
    <recommendedName>
        <fullName evidence="6">Knottins-like domain-containing protein</fullName>
    </recommendedName>
</protein>
<dbReference type="InterPro" id="IPR008176">
    <property type="entry name" value="Defensin_plant"/>
</dbReference>
<comment type="subcellular location">
    <subcellularLocation>
        <location evidence="1">Secreted</location>
    </subcellularLocation>
</comment>
<dbReference type="EMBL" id="JBCNJP010016753">
    <property type="protein sequence ID" value="KAK9048043.1"/>
    <property type="molecule type" value="Genomic_DNA"/>
</dbReference>
<accession>A0AAP0GG92</accession>
<evidence type="ECO:0000259" key="6">
    <source>
        <dbReference type="SMART" id="SM00505"/>
    </source>
</evidence>
<keyword evidence="3 5" id="KW-0732">Signal</keyword>
<comment type="caution">
    <text evidence="7">The sequence shown here is derived from an EMBL/GenBank/DDBJ whole genome shotgun (WGS) entry which is preliminary data.</text>
</comment>
<gene>
    <name evidence="7" type="ORF">SSX86_032993</name>
</gene>
<dbReference type="PANTHER" id="PTHR33147">
    <property type="entry name" value="DEFENSIN-LIKE PROTEIN 1"/>
    <property type="match status" value="1"/>
</dbReference>
<evidence type="ECO:0000256" key="5">
    <source>
        <dbReference type="SAM" id="SignalP"/>
    </source>
</evidence>
<dbReference type="SMART" id="SM00505">
    <property type="entry name" value="Knot1"/>
    <property type="match status" value="1"/>
</dbReference>
<feature type="domain" description="Knottins-like" evidence="6">
    <location>
        <begin position="42"/>
        <end position="87"/>
    </location>
</feature>
<dbReference type="Proteomes" id="UP001408789">
    <property type="component" value="Unassembled WGS sequence"/>
</dbReference>
<reference evidence="7 8" key="1">
    <citation type="submission" date="2024-04" db="EMBL/GenBank/DDBJ databases">
        <title>The reference genome of an endangered Asteraceae, Deinandra increscens subsp. villosa, native to the Central Coast of California.</title>
        <authorList>
            <person name="Guilliams M."/>
            <person name="Hasenstab-Lehman K."/>
            <person name="Meyer R."/>
            <person name="Mcevoy S."/>
        </authorList>
    </citation>
    <scope>NUCLEOTIDE SEQUENCE [LARGE SCALE GENOMIC DNA]</scope>
    <source>
        <tissue evidence="7">Leaf</tissue>
    </source>
</reference>
<evidence type="ECO:0000256" key="3">
    <source>
        <dbReference type="ARBA" id="ARBA00022729"/>
    </source>
</evidence>
<dbReference type="SUPFAM" id="SSF57095">
    <property type="entry name" value="Scorpion toxin-like"/>
    <property type="match status" value="1"/>
</dbReference>
<dbReference type="InterPro" id="IPR003614">
    <property type="entry name" value="Knottins"/>
</dbReference>
<name>A0AAP0GG92_9ASTR</name>
<feature type="chain" id="PRO_5042993054" description="Knottins-like domain-containing protein" evidence="5">
    <location>
        <begin position="25"/>
        <end position="87"/>
    </location>
</feature>